<keyword evidence="2" id="KW-1185">Reference proteome</keyword>
<accession>A0A1I6DTL3</accession>
<sequence>MPWTCRLVELKELEKHGIKPNPGDMWFAPWINGHSELSPEYKQKFKGKRPPICVQLPNGHIWCVDTKFAGQEHGWTVFGTPPWITVYPSVSIPGPNGYHGWLVNGVLTDDLEGRTYL</sequence>
<organism evidence="1 2">
    <name type="scientific">Desulfoscipio geothermicus DSM 3669</name>
    <dbReference type="NCBI Taxonomy" id="1121426"/>
    <lineage>
        <taxon>Bacteria</taxon>
        <taxon>Bacillati</taxon>
        <taxon>Bacillota</taxon>
        <taxon>Clostridia</taxon>
        <taxon>Eubacteriales</taxon>
        <taxon>Desulfallaceae</taxon>
        <taxon>Desulfoscipio</taxon>
    </lineage>
</organism>
<dbReference type="AlphaFoldDB" id="A0A1I6DTL3"/>
<evidence type="ECO:0000313" key="2">
    <source>
        <dbReference type="Proteomes" id="UP000199584"/>
    </source>
</evidence>
<reference evidence="2" key="1">
    <citation type="submission" date="2016-10" db="EMBL/GenBank/DDBJ databases">
        <authorList>
            <person name="Varghese N."/>
            <person name="Submissions S."/>
        </authorList>
    </citation>
    <scope>NUCLEOTIDE SEQUENCE [LARGE SCALE GENOMIC DNA]</scope>
    <source>
        <strain evidence="2">DSM 3669</strain>
    </source>
</reference>
<protein>
    <submittedName>
        <fullName evidence="1">Uncharacterized protein</fullName>
    </submittedName>
</protein>
<dbReference type="EMBL" id="FOYM01000017">
    <property type="protein sequence ID" value="SFR08799.1"/>
    <property type="molecule type" value="Genomic_DNA"/>
</dbReference>
<dbReference type="Proteomes" id="UP000199584">
    <property type="component" value="Unassembled WGS sequence"/>
</dbReference>
<dbReference type="OrthoDB" id="1808014at2"/>
<proteinExistence type="predicted"/>
<gene>
    <name evidence="1" type="ORF">SAMN05660706_11758</name>
</gene>
<dbReference type="RefSeq" id="WP_092484100.1">
    <property type="nucleotide sequence ID" value="NZ_FOYM01000017.1"/>
</dbReference>
<name>A0A1I6DTL3_9FIRM</name>
<evidence type="ECO:0000313" key="1">
    <source>
        <dbReference type="EMBL" id="SFR08799.1"/>
    </source>
</evidence>